<dbReference type="RefSeq" id="WP_092265528.1">
    <property type="nucleotide sequence ID" value="NZ_FNZA01000021.1"/>
</dbReference>
<keyword evidence="3" id="KW-1185">Reference proteome</keyword>
<keyword evidence="1" id="KW-0732">Signal</keyword>
<dbReference type="STRING" id="856736.SAMN04488058_12116"/>
<feature type="signal peptide" evidence="1">
    <location>
        <begin position="1"/>
        <end position="18"/>
    </location>
</feature>
<organism evidence="2 3">
    <name type="scientific">Deinococcus reticulitermitis</name>
    <dbReference type="NCBI Taxonomy" id="856736"/>
    <lineage>
        <taxon>Bacteria</taxon>
        <taxon>Thermotogati</taxon>
        <taxon>Deinococcota</taxon>
        <taxon>Deinococci</taxon>
        <taxon>Deinococcales</taxon>
        <taxon>Deinococcaceae</taxon>
        <taxon>Deinococcus</taxon>
    </lineage>
</organism>
<gene>
    <name evidence="2" type="ORF">SAMN04488058_12116</name>
</gene>
<dbReference type="AlphaFoldDB" id="A0A1H7C8D4"/>
<protein>
    <recommendedName>
        <fullName evidence="4">Intracellular proteinase inhibitor</fullName>
    </recommendedName>
</protein>
<feature type="chain" id="PRO_5011451374" description="Intracellular proteinase inhibitor" evidence="1">
    <location>
        <begin position="19"/>
        <end position="342"/>
    </location>
</feature>
<dbReference type="Proteomes" id="UP000199223">
    <property type="component" value="Unassembled WGS sequence"/>
</dbReference>
<evidence type="ECO:0000313" key="3">
    <source>
        <dbReference type="Proteomes" id="UP000199223"/>
    </source>
</evidence>
<evidence type="ECO:0000313" key="2">
    <source>
        <dbReference type="EMBL" id="SEJ82860.1"/>
    </source>
</evidence>
<sequence length="342" mass="36682">MRRRLALLLALLGTAATAAPRLSLSVPDAAAGWAVDYETNHFAFVTVLNPSPAPVQLTCRSHGGPVVRLLREASGRLEEVTTQPLSGAPICTRLGQTVTLAPGKGYMYRAPLGTHLTADRYQALAFWRVEGNTGGILRSAQSPAFTVRPAPPAPPLPEQVKRELQDAVGATGVRVFSGSVRRGQLVLSVGDEAARGAILREVRRRGLPERFLRIEVALPVRLPTVPLPAGVRTRLDVTEKGGTYTFALKITNTGQRPLTASGGVCHPAIIERIEGGARVWQTGNGLCPDLGWGLRLAPGQSHTERLSWDGRTGGREKVPPGTYRVRMAVAGLLGEKAFEVRR</sequence>
<dbReference type="OrthoDB" id="64495at2"/>
<name>A0A1H7C8D4_9DEIO</name>
<accession>A0A1H7C8D4</accession>
<evidence type="ECO:0000256" key="1">
    <source>
        <dbReference type="SAM" id="SignalP"/>
    </source>
</evidence>
<dbReference type="EMBL" id="FNZA01000021">
    <property type="protein sequence ID" value="SEJ82860.1"/>
    <property type="molecule type" value="Genomic_DNA"/>
</dbReference>
<evidence type="ECO:0008006" key="4">
    <source>
        <dbReference type="Google" id="ProtNLM"/>
    </source>
</evidence>
<proteinExistence type="predicted"/>
<reference evidence="3" key="1">
    <citation type="submission" date="2016-10" db="EMBL/GenBank/DDBJ databases">
        <authorList>
            <person name="Varghese N."/>
            <person name="Submissions S."/>
        </authorList>
    </citation>
    <scope>NUCLEOTIDE SEQUENCE [LARGE SCALE GENOMIC DNA]</scope>
    <source>
        <strain evidence="3">CGMCC 1.10218</strain>
    </source>
</reference>